<evidence type="ECO:0000313" key="2">
    <source>
        <dbReference type="Proteomes" id="UP000805704"/>
    </source>
</evidence>
<dbReference type="EMBL" id="CM024790">
    <property type="protein sequence ID" value="KAG8007353.1"/>
    <property type="molecule type" value="Genomic_DNA"/>
</dbReference>
<accession>A0ACB7F019</accession>
<gene>
    <name evidence="1" type="ORF">GBF38_012842</name>
</gene>
<sequence>MVLSPSRCVHALLLQQAALFVRGVPGGVQVFRAADGKKAPRDKPKFVEINSSWFHLVAVRRCEPVLEHWGCCFQPTLPLVDITVDVMTVMTMMTEANLSCLFEVQAPRTAAASTPHIESEFRMCQLSTDATLRTMLVYIQRQLVETFR</sequence>
<dbReference type="Proteomes" id="UP000805704">
    <property type="component" value="Chromosome 2"/>
</dbReference>
<proteinExistence type="predicted"/>
<comment type="caution">
    <text evidence="1">The sequence shown here is derived from an EMBL/GenBank/DDBJ whole genome shotgun (WGS) entry which is preliminary data.</text>
</comment>
<name>A0ACB7F019_NIBAL</name>
<keyword evidence="2" id="KW-1185">Reference proteome</keyword>
<evidence type="ECO:0000313" key="1">
    <source>
        <dbReference type="EMBL" id="KAG8007353.1"/>
    </source>
</evidence>
<organism evidence="1 2">
    <name type="scientific">Nibea albiflora</name>
    <name type="common">Yellow drum</name>
    <name type="synonym">Corvina albiflora</name>
    <dbReference type="NCBI Taxonomy" id="240163"/>
    <lineage>
        <taxon>Eukaryota</taxon>
        <taxon>Metazoa</taxon>
        <taxon>Chordata</taxon>
        <taxon>Craniata</taxon>
        <taxon>Vertebrata</taxon>
        <taxon>Euteleostomi</taxon>
        <taxon>Actinopterygii</taxon>
        <taxon>Neopterygii</taxon>
        <taxon>Teleostei</taxon>
        <taxon>Neoteleostei</taxon>
        <taxon>Acanthomorphata</taxon>
        <taxon>Eupercaria</taxon>
        <taxon>Sciaenidae</taxon>
        <taxon>Nibea</taxon>
    </lineage>
</organism>
<protein>
    <submittedName>
        <fullName evidence="1">Uncharacterized protein</fullName>
    </submittedName>
</protein>
<reference evidence="1" key="1">
    <citation type="submission" date="2020-04" db="EMBL/GenBank/DDBJ databases">
        <title>A chromosome-scale assembly and high-density genetic map of the yellow drum (Nibea albiflora) genome.</title>
        <authorList>
            <person name="Xu D."/>
            <person name="Zhang W."/>
            <person name="Chen R."/>
            <person name="Tan P."/>
            <person name="Wang L."/>
            <person name="Song H."/>
            <person name="Tian L."/>
            <person name="Zhu Q."/>
            <person name="Wang B."/>
        </authorList>
    </citation>
    <scope>NUCLEOTIDE SEQUENCE</scope>
    <source>
        <strain evidence="1">ZJHYS-2018</strain>
    </source>
</reference>